<evidence type="ECO:0000256" key="11">
    <source>
        <dbReference type="ARBA" id="ARBA00023004"/>
    </source>
</evidence>
<keyword evidence="9" id="KW-0479">Metal-binding</keyword>
<dbReference type="SUPFAM" id="SSF53732">
    <property type="entry name" value="Aconitase iron-sulfur domain"/>
    <property type="match status" value="1"/>
</dbReference>
<dbReference type="NCBIfam" id="NF009520">
    <property type="entry name" value="PRK12881.1"/>
    <property type="match status" value="1"/>
</dbReference>
<keyword evidence="7 15" id="KW-0004">4Fe-4S</keyword>
<dbReference type="InterPro" id="IPR018136">
    <property type="entry name" value="Aconitase_4Fe-4S_BS"/>
</dbReference>
<dbReference type="GO" id="GO:0047456">
    <property type="term" value="F:2-methylisocitrate dehydratase activity"/>
    <property type="evidence" value="ECO:0007669"/>
    <property type="project" value="UniProtKB-EC"/>
</dbReference>
<dbReference type="FunFam" id="3.30.499.10:FF:000020">
    <property type="entry name" value="Aconitate hydratase A"/>
    <property type="match status" value="1"/>
</dbReference>
<keyword evidence="13 15" id="KW-0456">Lyase</keyword>
<evidence type="ECO:0000256" key="10">
    <source>
        <dbReference type="ARBA" id="ARBA00022884"/>
    </source>
</evidence>
<comment type="similarity">
    <text evidence="5 15">Belongs to the aconitase/IPM isomerase family.</text>
</comment>
<dbReference type="FunFam" id="3.20.19.10:FF:000001">
    <property type="entry name" value="Aconitate hydratase"/>
    <property type="match status" value="1"/>
</dbReference>
<dbReference type="NCBIfam" id="TIGR01341">
    <property type="entry name" value="aconitase_1"/>
    <property type="match status" value="1"/>
</dbReference>
<dbReference type="OrthoDB" id="9764318at2"/>
<dbReference type="Proteomes" id="UP000033070">
    <property type="component" value="Chromosome"/>
</dbReference>
<dbReference type="PRINTS" id="PR00415">
    <property type="entry name" value="ACONITASE"/>
</dbReference>
<dbReference type="InterPro" id="IPR006249">
    <property type="entry name" value="Aconitase/IRP2"/>
</dbReference>
<evidence type="ECO:0000259" key="16">
    <source>
        <dbReference type="Pfam" id="PF00330"/>
    </source>
</evidence>
<dbReference type="PROSITE" id="PS00450">
    <property type="entry name" value="ACONITASE_1"/>
    <property type="match status" value="1"/>
</dbReference>
<dbReference type="AlphaFoldDB" id="A0A2Z6GCD2"/>
<dbReference type="Pfam" id="PF00694">
    <property type="entry name" value="Aconitase_C"/>
    <property type="match status" value="1"/>
</dbReference>
<dbReference type="CDD" id="cd01580">
    <property type="entry name" value="AcnA_IRP_Swivel"/>
    <property type="match status" value="1"/>
</dbReference>
<protein>
    <recommendedName>
        <fullName evidence="15">Aconitate hydratase</fullName>
        <shortName evidence="15">Aconitase</shortName>
        <ecNumber evidence="15">4.2.1.3</ecNumber>
    </recommendedName>
</protein>
<evidence type="ECO:0000256" key="2">
    <source>
        <dbReference type="ARBA" id="ARBA00001966"/>
    </source>
</evidence>
<proteinExistence type="inferred from homology"/>
<organism evidence="18 19">
    <name type="scientific">Ferriphaselus amnicola</name>
    <dbReference type="NCBI Taxonomy" id="1188319"/>
    <lineage>
        <taxon>Bacteria</taxon>
        <taxon>Pseudomonadati</taxon>
        <taxon>Pseudomonadota</taxon>
        <taxon>Betaproteobacteria</taxon>
        <taxon>Nitrosomonadales</taxon>
        <taxon>Gallionellaceae</taxon>
        <taxon>Ferriphaselus</taxon>
    </lineage>
</organism>
<dbReference type="Pfam" id="PF00330">
    <property type="entry name" value="Aconitase"/>
    <property type="match status" value="1"/>
</dbReference>
<comment type="pathway">
    <text evidence="3">Carbohydrate metabolism; tricarboxylic acid cycle; isocitrate from oxaloacetate: step 2/2.</text>
</comment>
<dbReference type="EMBL" id="AP018738">
    <property type="protein sequence ID" value="BBE50969.1"/>
    <property type="molecule type" value="Genomic_DNA"/>
</dbReference>
<dbReference type="GO" id="GO:0051539">
    <property type="term" value="F:4 iron, 4 sulfur cluster binding"/>
    <property type="evidence" value="ECO:0007669"/>
    <property type="project" value="UniProtKB-KW"/>
</dbReference>
<dbReference type="SUPFAM" id="SSF52016">
    <property type="entry name" value="LeuD/IlvD-like"/>
    <property type="match status" value="1"/>
</dbReference>
<sequence length="897" mass="96864">MPHNLFNSRQTYQLSSGEQGSLYSLPALEAAGIGNISRLPVSIRIVLESVLRNCDGKKVTEQHVRELANWKPTAPRTEEIPFVVARIVLQDFTGVPLLADLAAMRDAAAAMGKNPKIIEPLVPVNLVVDHSVQIDSYNNPNALKTNMELEFERNTERYRFMKWGMQAFDTFKVVPPGIGIVHQVNLEYLARGVLQKDGITYPDTLVGTDSHTTMINGIGVVGWGVGGIEAEAGMLGQPVYFLTPDVVGVNLKGKLREGVTATDLVLTVTELMRKHKVVGKFVEFFGEGTSALTLPDRATIANMAPEYGATMGFFPVDDVTVQFMKNTGRTADEVDAFESYFKAQGLFGIPAAGSIDYSSVVELDLNSIVPSLAGPKRPQDRIALPAMKDSFNTLFSKPIAENGFNQPADKLNTRYATGKDGLEIGNGDVLIAAITSCTNTSNPGVLLAAGLLAKKAVAKGLKVAPHIKTTLAPGSRVVTEYLTNAGLLEPLTTLGFGLAAYGCTTCIGNAGPLREDIDKTITDNNLICAAVLSGNRNFEARIHPNLKANFLASPPLVVAYAIAGKMNINLDTDPLGVGKDGQPVYLKDIWPNSAEIQTVMKFASDPAVYQKLYSDLTKDLPLWNAIQAPTGDLYQWDDSTYIARPPFFDAAVPKIGDIKGAKALALFGDSVTTDHISPAGSFKPTTPAGKYLQSHKVEIKDFNSYGSRRGNHEVMMRGTFANVRVKNLMLPPNADGSRIEGGYTLYKGEQVAIYDAAMKHIADGTSTVIFAGEEYGTGSSRDWAAKGTQLLGVKAVIAKSYERIHRSNLVGMGVLPLQFKGSDSVDSLNLTGDETFDLLGINDNLKPQQDVTLTITRKDGSKQSVALLLRIDTPIEVDYYKNGGILPFVLKELVGKV</sequence>
<dbReference type="Gene3D" id="3.20.19.10">
    <property type="entry name" value="Aconitase, domain 4"/>
    <property type="match status" value="1"/>
</dbReference>
<feature type="domain" description="Aconitase A/isopropylmalate dehydratase small subunit swivel" evidence="17">
    <location>
        <begin position="690"/>
        <end position="820"/>
    </location>
</feature>
<dbReference type="Gene3D" id="6.10.190.10">
    <property type="match status" value="1"/>
</dbReference>
<evidence type="ECO:0000256" key="1">
    <source>
        <dbReference type="ARBA" id="ARBA00000118"/>
    </source>
</evidence>
<comment type="pathway">
    <text evidence="4">Organic acid metabolism; propanoate degradation.</text>
</comment>
<keyword evidence="8" id="KW-0816">Tricarboxylic acid cycle</keyword>
<dbReference type="Gene3D" id="3.30.499.10">
    <property type="entry name" value="Aconitase, domain 3"/>
    <property type="match status" value="2"/>
</dbReference>
<dbReference type="KEGG" id="fam:OYT1_ch1413"/>
<evidence type="ECO:0000256" key="12">
    <source>
        <dbReference type="ARBA" id="ARBA00023014"/>
    </source>
</evidence>
<dbReference type="InterPro" id="IPR015931">
    <property type="entry name" value="Acnase/IPM_dHydase_lsu_aba_1/3"/>
</dbReference>
<evidence type="ECO:0000256" key="4">
    <source>
        <dbReference type="ARBA" id="ARBA00005026"/>
    </source>
</evidence>
<comment type="function">
    <text evidence="15">Catalyzes the isomerization of citrate to isocitrate via cis-aconitate.</text>
</comment>
<keyword evidence="19" id="KW-1185">Reference proteome</keyword>
<dbReference type="GO" id="GO:0006099">
    <property type="term" value="P:tricarboxylic acid cycle"/>
    <property type="evidence" value="ECO:0007669"/>
    <property type="project" value="UniProtKB-UniPathway"/>
</dbReference>
<dbReference type="InterPro" id="IPR001030">
    <property type="entry name" value="Acoase/IPM_deHydtase_lsu_aba"/>
</dbReference>
<evidence type="ECO:0000256" key="14">
    <source>
        <dbReference type="ARBA" id="ARBA00023501"/>
    </source>
</evidence>
<evidence type="ECO:0000256" key="3">
    <source>
        <dbReference type="ARBA" id="ARBA00004717"/>
    </source>
</evidence>
<evidence type="ECO:0000256" key="7">
    <source>
        <dbReference type="ARBA" id="ARBA00022485"/>
    </source>
</evidence>
<name>A0A2Z6GCD2_9PROT</name>
<evidence type="ECO:0000313" key="18">
    <source>
        <dbReference type="EMBL" id="BBE50969.1"/>
    </source>
</evidence>
<gene>
    <name evidence="18" type="ORF">OYT1_ch1413</name>
</gene>
<keyword evidence="12 15" id="KW-0411">Iron-sulfur</keyword>
<reference evidence="18 19" key="1">
    <citation type="submission" date="2018-06" db="EMBL/GenBank/DDBJ databases">
        <title>OYT1 Genome Sequencing.</title>
        <authorList>
            <person name="Kato S."/>
            <person name="Itoh T."/>
            <person name="Ohkuma M."/>
        </authorList>
    </citation>
    <scope>NUCLEOTIDE SEQUENCE [LARGE SCALE GENOMIC DNA]</scope>
    <source>
        <strain evidence="18 19">OYT1</strain>
    </source>
</reference>
<keyword evidence="10" id="KW-0694">RNA-binding</keyword>
<evidence type="ECO:0000313" key="19">
    <source>
        <dbReference type="Proteomes" id="UP000033070"/>
    </source>
</evidence>
<evidence type="ECO:0000256" key="9">
    <source>
        <dbReference type="ARBA" id="ARBA00022723"/>
    </source>
</evidence>
<dbReference type="STRING" id="1188319.OYT1_02073"/>
<comment type="catalytic activity">
    <reaction evidence="14 15">
        <text>citrate = D-threo-isocitrate</text>
        <dbReference type="Rhea" id="RHEA:10336"/>
        <dbReference type="ChEBI" id="CHEBI:15562"/>
        <dbReference type="ChEBI" id="CHEBI:16947"/>
        <dbReference type="EC" id="4.2.1.3"/>
    </reaction>
</comment>
<dbReference type="FunFam" id="3.30.499.10:FF:000002">
    <property type="entry name" value="Aconitate hydratase"/>
    <property type="match status" value="1"/>
</dbReference>
<comment type="subunit">
    <text evidence="6">Monomer.</text>
</comment>
<evidence type="ECO:0000256" key="8">
    <source>
        <dbReference type="ARBA" id="ARBA00022532"/>
    </source>
</evidence>
<dbReference type="InterPro" id="IPR044137">
    <property type="entry name" value="AcnA_IRP_Swivel"/>
</dbReference>
<evidence type="ECO:0000256" key="15">
    <source>
        <dbReference type="RuleBase" id="RU361275"/>
    </source>
</evidence>
<dbReference type="InterPro" id="IPR000573">
    <property type="entry name" value="AconitaseA/IPMdHydase_ssu_swvl"/>
</dbReference>
<keyword evidence="11 15" id="KW-0408">Iron</keyword>
<dbReference type="EC" id="4.2.1.3" evidence="15"/>
<comment type="catalytic activity">
    <reaction evidence="1">
        <text>(2S,3R)-3-hydroxybutane-1,2,3-tricarboxylate = 2-methyl-cis-aconitate + H2O</text>
        <dbReference type="Rhea" id="RHEA:17941"/>
        <dbReference type="ChEBI" id="CHEBI:15377"/>
        <dbReference type="ChEBI" id="CHEBI:57429"/>
        <dbReference type="ChEBI" id="CHEBI:57872"/>
        <dbReference type="EC" id="4.2.1.99"/>
    </reaction>
</comment>
<accession>A0A2Z6GCD2</accession>
<dbReference type="PANTHER" id="PTHR11670">
    <property type="entry name" value="ACONITASE/IRON-RESPONSIVE ELEMENT FAMILY MEMBER"/>
    <property type="match status" value="1"/>
</dbReference>
<dbReference type="InterPro" id="IPR036008">
    <property type="entry name" value="Aconitase_4Fe-4S_dom"/>
</dbReference>
<dbReference type="NCBIfam" id="NF006757">
    <property type="entry name" value="PRK09277.1"/>
    <property type="match status" value="1"/>
</dbReference>
<comment type="cofactor">
    <cofactor evidence="2">
        <name>[4Fe-4S] cluster</name>
        <dbReference type="ChEBI" id="CHEBI:49883"/>
    </cofactor>
</comment>
<dbReference type="RefSeq" id="WP_062627189.1">
    <property type="nucleotide sequence ID" value="NZ_AP018738.1"/>
</dbReference>
<dbReference type="PROSITE" id="PS01244">
    <property type="entry name" value="ACONITASE_2"/>
    <property type="match status" value="1"/>
</dbReference>
<evidence type="ECO:0000256" key="13">
    <source>
        <dbReference type="ARBA" id="ARBA00023239"/>
    </source>
</evidence>
<dbReference type="GO" id="GO:0003723">
    <property type="term" value="F:RNA binding"/>
    <property type="evidence" value="ECO:0007669"/>
    <property type="project" value="UniProtKB-KW"/>
</dbReference>
<dbReference type="InterPro" id="IPR015928">
    <property type="entry name" value="Aconitase/3IPM_dehydase_swvl"/>
</dbReference>
<dbReference type="GO" id="GO:0046872">
    <property type="term" value="F:metal ion binding"/>
    <property type="evidence" value="ECO:0007669"/>
    <property type="project" value="UniProtKB-KW"/>
</dbReference>
<dbReference type="UniPathway" id="UPA00223">
    <property type="reaction ID" value="UER00718"/>
</dbReference>
<evidence type="ECO:0000256" key="5">
    <source>
        <dbReference type="ARBA" id="ARBA00007185"/>
    </source>
</evidence>
<evidence type="ECO:0000256" key="6">
    <source>
        <dbReference type="ARBA" id="ARBA00011245"/>
    </source>
</evidence>
<evidence type="ECO:0000259" key="17">
    <source>
        <dbReference type="Pfam" id="PF00694"/>
    </source>
</evidence>
<dbReference type="GO" id="GO:0003994">
    <property type="term" value="F:aconitate hydratase activity"/>
    <property type="evidence" value="ECO:0007669"/>
    <property type="project" value="UniProtKB-EC"/>
</dbReference>
<feature type="domain" description="Aconitase/3-isopropylmalate dehydratase large subunit alpha/beta/alpha" evidence="16">
    <location>
        <begin position="72"/>
        <end position="564"/>
    </location>
</feature>